<dbReference type="InterPro" id="IPR001633">
    <property type="entry name" value="EAL_dom"/>
</dbReference>
<feature type="coiled-coil region" evidence="1">
    <location>
        <begin position="10"/>
        <end position="37"/>
    </location>
</feature>
<dbReference type="PROSITE" id="PS50883">
    <property type="entry name" value="EAL"/>
    <property type="match status" value="1"/>
</dbReference>
<keyword evidence="1" id="KW-0175">Coiled coil</keyword>
<dbReference type="SUPFAM" id="SSF141868">
    <property type="entry name" value="EAL domain-like"/>
    <property type="match status" value="1"/>
</dbReference>
<dbReference type="CDD" id="cd01948">
    <property type="entry name" value="EAL"/>
    <property type="match status" value="1"/>
</dbReference>
<dbReference type="InterPro" id="IPR052155">
    <property type="entry name" value="Biofilm_reg_signaling"/>
</dbReference>
<dbReference type="InterPro" id="IPR043128">
    <property type="entry name" value="Rev_trsase/Diguanyl_cyclase"/>
</dbReference>
<proteinExistence type="predicted"/>
<feature type="domain" description="PAS" evidence="2">
    <location>
        <begin position="160"/>
        <end position="204"/>
    </location>
</feature>
<evidence type="ECO:0000259" key="5">
    <source>
        <dbReference type="PROSITE" id="PS50887"/>
    </source>
</evidence>
<feature type="domain" description="PAC" evidence="3">
    <location>
        <begin position="231"/>
        <end position="281"/>
    </location>
</feature>
<keyword evidence="7" id="KW-1185">Reference proteome</keyword>
<sequence>MDTGMQSPREVELNKRIEELEKREAELLLQLRTEEKLNTKILDALPINIFLEDYEGRTVFANKQACDCNGLTSEELVGKTVFDFFTKPIAEKVRQDDLHVWETKQLFTKEVMTDFLGQEGYVYTGKTIISIEDEIKKEYLLGFALDITDRVKAEKKLKESEELFRKLVDQAADSFFLSNSEGKIIDVNTAACNHLGYSREELLNLSIKDIVSLSADGLADVYEKVAQLKTYNYEHEMLRKDGSVFPADTNVGLVHIGDRTLYLGLSRDISDRKKVEKQIEHMAYHDPLTGLPNRWYIHTYIKSYLTKERRQDEKLAFLLLDLDHFKVINDSLGHQAGDLLLQQVAKRLHYSIGENDTLARLGGDEFIIILPNLKDHREAVTVCEKIMKAMEEPFFIEGQNFKVSTSIGISIVPGHGEDIHTLIQNADIAMYRSKEQGRNSFRFFNKVMKESAKKRMEMEISLRQALENNEFILHYQPKLNIKTSAVYGMEALIRWQPEDSKLIYPGQFIELAEETGLIIPMGEWVLREACKQCKMWHDAGYPLTVSVNLSAQQFQKHDLTELIAKIIVETGLNPDALELELTESTVMKEPKQAAYMLQQLKELGVSISIDDFGTGFSSLSYLNQFPIDTLKIDRSFINDAHENEANQAIAAAIISLAHGLGLGVVAEGVENEEQLRFLKLKQCDAAQGYFVGKPMGEELILDYIKKNTG</sequence>
<dbReference type="InterPro" id="IPR000014">
    <property type="entry name" value="PAS"/>
</dbReference>
<name>A0ABT5VGL4_9BACI</name>
<evidence type="ECO:0000313" key="6">
    <source>
        <dbReference type="EMBL" id="MDE5414605.1"/>
    </source>
</evidence>
<accession>A0ABT5VGL4</accession>
<dbReference type="PANTHER" id="PTHR44757">
    <property type="entry name" value="DIGUANYLATE CYCLASE DGCP"/>
    <property type="match status" value="1"/>
</dbReference>
<dbReference type="Pfam" id="PF00563">
    <property type="entry name" value="EAL"/>
    <property type="match status" value="1"/>
</dbReference>
<dbReference type="CDD" id="cd01949">
    <property type="entry name" value="GGDEF"/>
    <property type="match status" value="1"/>
</dbReference>
<dbReference type="InterPro" id="IPR013656">
    <property type="entry name" value="PAS_4"/>
</dbReference>
<dbReference type="EMBL" id="JAOTPO010000010">
    <property type="protein sequence ID" value="MDE5414605.1"/>
    <property type="molecule type" value="Genomic_DNA"/>
</dbReference>
<dbReference type="InterPro" id="IPR000700">
    <property type="entry name" value="PAS-assoc_C"/>
</dbReference>
<dbReference type="Gene3D" id="3.30.450.20">
    <property type="entry name" value="PAS domain"/>
    <property type="match status" value="2"/>
</dbReference>
<dbReference type="Pfam" id="PF08448">
    <property type="entry name" value="PAS_4"/>
    <property type="match status" value="1"/>
</dbReference>
<dbReference type="SMART" id="SM00267">
    <property type="entry name" value="GGDEF"/>
    <property type="match status" value="1"/>
</dbReference>
<evidence type="ECO:0000313" key="7">
    <source>
        <dbReference type="Proteomes" id="UP001148125"/>
    </source>
</evidence>
<dbReference type="InterPro" id="IPR001610">
    <property type="entry name" value="PAC"/>
</dbReference>
<protein>
    <submittedName>
        <fullName evidence="6">EAL domain-containing protein</fullName>
    </submittedName>
</protein>
<dbReference type="InterPro" id="IPR035965">
    <property type="entry name" value="PAS-like_dom_sf"/>
</dbReference>
<evidence type="ECO:0000259" key="3">
    <source>
        <dbReference type="PROSITE" id="PS50113"/>
    </source>
</evidence>
<organism evidence="6 7">
    <name type="scientific">Alkalihalobacterium chitinilyticum</name>
    <dbReference type="NCBI Taxonomy" id="2980103"/>
    <lineage>
        <taxon>Bacteria</taxon>
        <taxon>Bacillati</taxon>
        <taxon>Bacillota</taxon>
        <taxon>Bacilli</taxon>
        <taxon>Bacillales</taxon>
        <taxon>Bacillaceae</taxon>
        <taxon>Alkalihalobacterium</taxon>
    </lineage>
</organism>
<dbReference type="PROSITE" id="PS50887">
    <property type="entry name" value="GGDEF"/>
    <property type="match status" value="1"/>
</dbReference>
<dbReference type="SMART" id="SM00052">
    <property type="entry name" value="EAL"/>
    <property type="match status" value="1"/>
</dbReference>
<evidence type="ECO:0000259" key="2">
    <source>
        <dbReference type="PROSITE" id="PS50112"/>
    </source>
</evidence>
<dbReference type="Gene3D" id="3.20.20.450">
    <property type="entry name" value="EAL domain"/>
    <property type="match status" value="1"/>
</dbReference>
<evidence type="ECO:0000256" key="1">
    <source>
        <dbReference type="SAM" id="Coils"/>
    </source>
</evidence>
<feature type="domain" description="EAL" evidence="4">
    <location>
        <begin position="455"/>
        <end position="708"/>
    </location>
</feature>
<dbReference type="Pfam" id="PF00990">
    <property type="entry name" value="GGDEF"/>
    <property type="match status" value="1"/>
</dbReference>
<dbReference type="RefSeq" id="WP_275119221.1">
    <property type="nucleotide sequence ID" value="NZ_JAOTPO010000010.1"/>
</dbReference>
<dbReference type="Proteomes" id="UP001148125">
    <property type="component" value="Unassembled WGS sequence"/>
</dbReference>
<dbReference type="Gene3D" id="3.30.70.270">
    <property type="match status" value="1"/>
</dbReference>
<feature type="domain" description="GGDEF" evidence="5">
    <location>
        <begin position="313"/>
        <end position="446"/>
    </location>
</feature>
<dbReference type="SMART" id="SM00091">
    <property type="entry name" value="PAS"/>
    <property type="match status" value="2"/>
</dbReference>
<dbReference type="PROSITE" id="PS50112">
    <property type="entry name" value="PAS"/>
    <property type="match status" value="2"/>
</dbReference>
<dbReference type="SMART" id="SM00086">
    <property type="entry name" value="PAC"/>
    <property type="match status" value="2"/>
</dbReference>
<feature type="domain" description="PAS" evidence="2">
    <location>
        <begin position="34"/>
        <end position="85"/>
    </location>
</feature>
<dbReference type="InterPro" id="IPR035919">
    <property type="entry name" value="EAL_sf"/>
</dbReference>
<dbReference type="PANTHER" id="PTHR44757:SF2">
    <property type="entry name" value="BIOFILM ARCHITECTURE MAINTENANCE PROTEIN MBAA"/>
    <property type="match status" value="1"/>
</dbReference>
<evidence type="ECO:0000259" key="4">
    <source>
        <dbReference type="PROSITE" id="PS50883"/>
    </source>
</evidence>
<dbReference type="SUPFAM" id="SSF55785">
    <property type="entry name" value="PYP-like sensor domain (PAS domain)"/>
    <property type="match status" value="2"/>
</dbReference>
<dbReference type="InterPro" id="IPR000160">
    <property type="entry name" value="GGDEF_dom"/>
</dbReference>
<dbReference type="PROSITE" id="PS50113">
    <property type="entry name" value="PAC"/>
    <property type="match status" value="1"/>
</dbReference>
<dbReference type="SUPFAM" id="SSF55073">
    <property type="entry name" value="Nucleotide cyclase"/>
    <property type="match status" value="1"/>
</dbReference>
<comment type="caution">
    <text evidence="6">The sequence shown here is derived from an EMBL/GenBank/DDBJ whole genome shotgun (WGS) entry which is preliminary data.</text>
</comment>
<dbReference type="Pfam" id="PF13426">
    <property type="entry name" value="PAS_9"/>
    <property type="match status" value="1"/>
</dbReference>
<dbReference type="NCBIfam" id="TIGR00229">
    <property type="entry name" value="sensory_box"/>
    <property type="match status" value="2"/>
</dbReference>
<dbReference type="CDD" id="cd00130">
    <property type="entry name" value="PAS"/>
    <property type="match status" value="2"/>
</dbReference>
<dbReference type="NCBIfam" id="TIGR00254">
    <property type="entry name" value="GGDEF"/>
    <property type="match status" value="1"/>
</dbReference>
<gene>
    <name evidence="6" type="ORF">N7Z68_14595</name>
</gene>
<reference evidence="6" key="1">
    <citation type="submission" date="2024-05" db="EMBL/GenBank/DDBJ databases">
        <title>Alkalihalobacillus sp. strain MEB203 novel alkaliphilic bacterium from Lonar Lake, India.</title>
        <authorList>
            <person name="Joshi A."/>
            <person name="Thite S."/>
            <person name="Mengade P."/>
        </authorList>
    </citation>
    <scope>NUCLEOTIDE SEQUENCE</scope>
    <source>
        <strain evidence="6">MEB 203</strain>
    </source>
</reference>
<dbReference type="InterPro" id="IPR029787">
    <property type="entry name" value="Nucleotide_cyclase"/>
</dbReference>